<protein>
    <submittedName>
        <fullName evidence="1">Uncharacterized protein</fullName>
    </submittedName>
</protein>
<dbReference type="Pfam" id="PF12796">
    <property type="entry name" value="Ank_2"/>
    <property type="match status" value="1"/>
</dbReference>
<organism evidence="1 2">
    <name type="scientific">Saprolegnia parasitica (strain CBS 223.65)</name>
    <dbReference type="NCBI Taxonomy" id="695850"/>
    <lineage>
        <taxon>Eukaryota</taxon>
        <taxon>Sar</taxon>
        <taxon>Stramenopiles</taxon>
        <taxon>Oomycota</taxon>
        <taxon>Saprolegniomycetes</taxon>
        <taxon>Saprolegniales</taxon>
        <taxon>Saprolegniaceae</taxon>
        <taxon>Saprolegnia</taxon>
    </lineage>
</organism>
<proteinExistence type="predicted"/>
<dbReference type="Gene3D" id="1.25.40.20">
    <property type="entry name" value="Ankyrin repeat-containing domain"/>
    <property type="match status" value="3"/>
</dbReference>
<dbReference type="RefSeq" id="XP_012199062.1">
    <property type="nucleotide sequence ID" value="XM_012343672.1"/>
</dbReference>
<dbReference type="Proteomes" id="UP000030745">
    <property type="component" value="Unassembled WGS sequence"/>
</dbReference>
<evidence type="ECO:0000313" key="2">
    <source>
        <dbReference type="Proteomes" id="UP000030745"/>
    </source>
</evidence>
<dbReference type="InterPro" id="IPR036770">
    <property type="entry name" value="Ankyrin_rpt-contain_sf"/>
</dbReference>
<dbReference type="VEuPathDB" id="FungiDB:SPRG_19809"/>
<dbReference type="GeneID" id="24141090"/>
<dbReference type="OrthoDB" id="10306422at2759"/>
<dbReference type="KEGG" id="spar:SPRG_19809"/>
<keyword evidence="2" id="KW-1185">Reference proteome</keyword>
<gene>
    <name evidence="1" type="ORF">SPRG_19809</name>
</gene>
<dbReference type="AlphaFoldDB" id="A0A067CM19"/>
<dbReference type="InterPro" id="IPR052050">
    <property type="entry name" value="SecEffector_AnkRepeat"/>
</dbReference>
<dbReference type="PANTHER" id="PTHR46586:SF4">
    <property type="match status" value="1"/>
</dbReference>
<dbReference type="OMA" id="NDMSVLA"/>
<accession>A0A067CM19</accession>
<evidence type="ECO:0000313" key="1">
    <source>
        <dbReference type="EMBL" id="KDO30260.1"/>
    </source>
</evidence>
<sequence>MDADSTAPASAVVLRLPGLFGAIASFQDGLPSALRPMDHFWKTAVRFRYQDGGHFAFTVAGATYNSSELLLEKNDVRFPCRLAMLQGDDDACLAWAANYKATLLTLDMAFPTTVACAARHNRIHVIQWLIKHGFTISSQAFVDAAKVGNLDVVALLCAHAPHVVPAVAVACAASRGHLDIIEYLHAHCPRASCGPAILGAIIAPVNSVAILHFLHSTFHVRPTENDLLEAVQRNDMSVLAAVLDLCGPDLALHHVQLALRPATYRQFPTAVAYVVERCRALGLPVALPPLQDEPARNDLDWDCVVDDLCDVRYDEVNVVPQATARLGKAPPVDGSRLDLVRWLLDHDCKISSTAMDMAAWSGAMDILRFLHDERHEGCSTMALDMAASNGDLDMVTFLHTHRREGCTMAAMSRAAANGHLDVVRFLHDKRKEGCSVHAIDSAVFGGHLDVVAFLLAHRSEGFTDDAMAWCYSNVMRELLHAHMHLRKERPAMRFVVGHNDDDQEDDDN</sequence>
<dbReference type="SUPFAM" id="SSF48403">
    <property type="entry name" value="Ankyrin repeat"/>
    <property type="match status" value="1"/>
</dbReference>
<dbReference type="InterPro" id="IPR002110">
    <property type="entry name" value="Ankyrin_rpt"/>
</dbReference>
<name>A0A067CM19_SAPPC</name>
<reference evidence="1 2" key="1">
    <citation type="journal article" date="2013" name="PLoS Genet.">
        <title>Distinctive expansion of potential virulence genes in the genome of the oomycete fish pathogen Saprolegnia parasitica.</title>
        <authorList>
            <person name="Jiang R.H."/>
            <person name="de Bruijn I."/>
            <person name="Haas B.J."/>
            <person name="Belmonte R."/>
            <person name="Lobach L."/>
            <person name="Christie J."/>
            <person name="van den Ackerveken G."/>
            <person name="Bottin A."/>
            <person name="Bulone V."/>
            <person name="Diaz-Moreno S.M."/>
            <person name="Dumas B."/>
            <person name="Fan L."/>
            <person name="Gaulin E."/>
            <person name="Govers F."/>
            <person name="Grenville-Briggs L.J."/>
            <person name="Horner N.R."/>
            <person name="Levin J.Z."/>
            <person name="Mammella M."/>
            <person name="Meijer H.J."/>
            <person name="Morris P."/>
            <person name="Nusbaum C."/>
            <person name="Oome S."/>
            <person name="Phillips A.J."/>
            <person name="van Rooyen D."/>
            <person name="Rzeszutek E."/>
            <person name="Saraiva M."/>
            <person name="Secombes C.J."/>
            <person name="Seidl M.F."/>
            <person name="Snel B."/>
            <person name="Stassen J.H."/>
            <person name="Sykes S."/>
            <person name="Tripathy S."/>
            <person name="van den Berg H."/>
            <person name="Vega-Arreguin J.C."/>
            <person name="Wawra S."/>
            <person name="Young S.K."/>
            <person name="Zeng Q."/>
            <person name="Dieguez-Uribeondo J."/>
            <person name="Russ C."/>
            <person name="Tyler B.M."/>
            <person name="van West P."/>
        </authorList>
    </citation>
    <scope>NUCLEOTIDE SEQUENCE [LARGE SCALE GENOMIC DNA]</scope>
    <source>
        <strain evidence="1 2">CBS 223.65</strain>
    </source>
</reference>
<dbReference type="PANTHER" id="PTHR46586">
    <property type="entry name" value="ANKYRIN REPEAT-CONTAINING PROTEIN"/>
    <property type="match status" value="1"/>
</dbReference>
<dbReference type="EMBL" id="KK583202">
    <property type="protein sequence ID" value="KDO30260.1"/>
    <property type="molecule type" value="Genomic_DNA"/>
</dbReference>
<dbReference type="STRING" id="695850.A0A067CM19"/>